<evidence type="ECO:0000259" key="14">
    <source>
        <dbReference type="PROSITE" id="PS50885"/>
    </source>
</evidence>
<evidence type="ECO:0000256" key="4">
    <source>
        <dbReference type="ARBA" id="ARBA00022475"/>
    </source>
</evidence>
<feature type="domain" description="HAMP" evidence="14">
    <location>
        <begin position="205"/>
        <end position="258"/>
    </location>
</feature>
<evidence type="ECO:0000256" key="11">
    <source>
        <dbReference type="ARBA" id="ARBA00023136"/>
    </source>
</evidence>
<dbReference type="SMART" id="SM00388">
    <property type="entry name" value="HisKA"/>
    <property type="match status" value="1"/>
</dbReference>
<keyword evidence="11 12" id="KW-0472">Membrane</keyword>
<dbReference type="SMART" id="SM00304">
    <property type="entry name" value="HAMP"/>
    <property type="match status" value="1"/>
</dbReference>
<keyword evidence="7" id="KW-0547">Nucleotide-binding</keyword>
<gene>
    <name evidence="15" type="ORF">J2S02_002783</name>
</gene>
<sequence length="597" mass="67719">MRDLVGNMTFRLKIITVLLFITLLYSSFGLILVHSIEDITKVSNNIQEENIPELLWLSKFSEELSIREHIVTSSIKSNSCCTFIAEYQAYVADVKEETEAEELPSSLKKIKSEIDLLDFDLDDRVGGLLNVNDHASAEDYIKTEFLPKLDQLQDKIIVEKNKSIGNLNRKSSSFSEIIKGSLWLLICLSIGAVFFSIIVSYRMSANITKPIENMISKVDKIAKGHYGMSLGSINDQIELRQLTNSINTMSSRLKDSFNTILNDKNYREQILNSLSVGIITLNDQKRDITLNNTAKHLLNLDEEQVKTFLFTKAEGENQEFWEIVAAKESYKHTKVTFQANDERRILLVSQVGLVDQKQDTIGRVINFIDITETEELEKRMHQSEKLALVGEMAADAAHEIRNPLAVVHGFLSLMNQSLSESNKDQFHLPLIMKEIERINVIIEEMLLTSKPGAPITKEVYIEEIIKEFLPLIVESSEDIHFSIQLNQTPVNVDVKQIKQVFHNMIRNSIEAMGGKGKISITSQVEDNFYKIYMRDNGPGIPEQVRETMFEPFSTSKENGTGLGLVIVKRIIENHQGSIKLLNSTEEGTTFQISIPIK</sequence>
<comment type="catalytic activity">
    <reaction evidence="1">
        <text>ATP + protein L-histidine = ADP + protein N-phospho-L-histidine.</text>
        <dbReference type="EC" id="2.7.13.3"/>
    </reaction>
</comment>
<comment type="caution">
    <text evidence="15">The sequence shown here is derived from an EMBL/GenBank/DDBJ whole genome shotgun (WGS) entry which is preliminary data.</text>
</comment>
<evidence type="ECO:0000256" key="2">
    <source>
        <dbReference type="ARBA" id="ARBA00004651"/>
    </source>
</evidence>
<evidence type="ECO:0000256" key="3">
    <source>
        <dbReference type="ARBA" id="ARBA00012438"/>
    </source>
</evidence>
<dbReference type="RefSeq" id="WP_095300486.1">
    <property type="nucleotide sequence ID" value="NZ_CADEPK010000033.1"/>
</dbReference>
<dbReference type="SMART" id="SM00387">
    <property type="entry name" value="HATPase_c"/>
    <property type="match status" value="1"/>
</dbReference>
<evidence type="ECO:0000256" key="12">
    <source>
        <dbReference type="SAM" id="Phobius"/>
    </source>
</evidence>
<name>A0ABT9Z2E9_9BACI</name>
<evidence type="ECO:0000256" key="1">
    <source>
        <dbReference type="ARBA" id="ARBA00000085"/>
    </source>
</evidence>
<keyword evidence="4" id="KW-1003">Cell membrane</keyword>
<evidence type="ECO:0000259" key="13">
    <source>
        <dbReference type="PROSITE" id="PS50109"/>
    </source>
</evidence>
<evidence type="ECO:0000313" key="16">
    <source>
        <dbReference type="Proteomes" id="UP001232245"/>
    </source>
</evidence>
<dbReference type="CDD" id="cd00082">
    <property type="entry name" value="HisKA"/>
    <property type="match status" value="1"/>
</dbReference>
<dbReference type="CDD" id="cd06225">
    <property type="entry name" value="HAMP"/>
    <property type="match status" value="1"/>
</dbReference>
<dbReference type="SUPFAM" id="SSF55874">
    <property type="entry name" value="ATPase domain of HSP90 chaperone/DNA topoisomerase II/histidine kinase"/>
    <property type="match status" value="1"/>
</dbReference>
<dbReference type="InterPro" id="IPR003661">
    <property type="entry name" value="HisK_dim/P_dom"/>
</dbReference>
<feature type="domain" description="Histidine kinase" evidence="13">
    <location>
        <begin position="395"/>
        <end position="597"/>
    </location>
</feature>
<evidence type="ECO:0000256" key="6">
    <source>
        <dbReference type="ARBA" id="ARBA00022679"/>
    </source>
</evidence>
<keyword evidence="12" id="KW-0812">Transmembrane</keyword>
<evidence type="ECO:0000256" key="9">
    <source>
        <dbReference type="ARBA" id="ARBA00022840"/>
    </source>
</evidence>
<dbReference type="InterPro" id="IPR036097">
    <property type="entry name" value="HisK_dim/P_sf"/>
</dbReference>
<keyword evidence="6 15" id="KW-0808">Transferase</keyword>
<keyword evidence="9" id="KW-0067">ATP-binding</keyword>
<dbReference type="Gene3D" id="3.30.450.20">
    <property type="entry name" value="PAS domain"/>
    <property type="match status" value="1"/>
</dbReference>
<dbReference type="Gene3D" id="1.10.287.130">
    <property type="match status" value="1"/>
</dbReference>
<evidence type="ECO:0000256" key="7">
    <source>
        <dbReference type="ARBA" id="ARBA00022741"/>
    </source>
</evidence>
<dbReference type="PANTHER" id="PTHR43065:SF10">
    <property type="entry name" value="PEROXIDE STRESS-ACTIVATED HISTIDINE KINASE MAK3"/>
    <property type="match status" value="1"/>
</dbReference>
<dbReference type="Proteomes" id="UP001232245">
    <property type="component" value="Unassembled WGS sequence"/>
</dbReference>
<dbReference type="PANTHER" id="PTHR43065">
    <property type="entry name" value="SENSOR HISTIDINE KINASE"/>
    <property type="match status" value="1"/>
</dbReference>
<dbReference type="InterPro" id="IPR003594">
    <property type="entry name" value="HATPase_dom"/>
</dbReference>
<dbReference type="InterPro" id="IPR004358">
    <property type="entry name" value="Sig_transdc_His_kin-like_C"/>
</dbReference>
<feature type="transmembrane region" description="Helical" evidence="12">
    <location>
        <begin position="182"/>
        <end position="201"/>
    </location>
</feature>
<keyword evidence="12" id="KW-1133">Transmembrane helix</keyword>
<dbReference type="Pfam" id="PF00512">
    <property type="entry name" value="HisKA"/>
    <property type="match status" value="1"/>
</dbReference>
<dbReference type="GO" id="GO:0004673">
    <property type="term" value="F:protein histidine kinase activity"/>
    <property type="evidence" value="ECO:0007669"/>
    <property type="project" value="UniProtKB-EC"/>
</dbReference>
<dbReference type="EMBL" id="JAUSTZ010000005">
    <property type="protein sequence ID" value="MDQ0226438.1"/>
    <property type="molecule type" value="Genomic_DNA"/>
</dbReference>
<keyword evidence="10" id="KW-0902">Two-component regulatory system</keyword>
<accession>A0ABT9Z2E9</accession>
<keyword evidence="8 15" id="KW-0418">Kinase</keyword>
<keyword evidence="16" id="KW-1185">Reference proteome</keyword>
<dbReference type="SUPFAM" id="SSF47384">
    <property type="entry name" value="Homodimeric domain of signal transducing histidine kinase"/>
    <property type="match status" value="1"/>
</dbReference>
<dbReference type="SUPFAM" id="SSF158472">
    <property type="entry name" value="HAMP domain-like"/>
    <property type="match status" value="1"/>
</dbReference>
<evidence type="ECO:0000256" key="8">
    <source>
        <dbReference type="ARBA" id="ARBA00022777"/>
    </source>
</evidence>
<protein>
    <recommendedName>
        <fullName evidence="3">histidine kinase</fullName>
        <ecNumber evidence="3">2.7.13.3</ecNumber>
    </recommendedName>
</protein>
<evidence type="ECO:0000313" key="15">
    <source>
        <dbReference type="EMBL" id="MDQ0226438.1"/>
    </source>
</evidence>
<keyword evidence="5" id="KW-0597">Phosphoprotein</keyword>
<dbReference type="PROSITE" id="PS50885">
    <property type="entry name" value="HAMP"/>
    <property type="match status" value="1"/>
</dbReference>
<dbReference type="Pfam" id="PF02518">
    <property type="entry name" value="HATPase_c"/>
    <property type="match status" value="1"/>
</dbReference>
<dbReference type="EC" id="2.7.13.3" evidence="3"/>
<evidence type="ECO:0000256" key="10">
    <source>
        <dbReference type="ARBA" id="ARBA00023012"/>
    </source>
</evidence>
<evidence type="ECO:0000256" key="5">
    <source>
        <dbReference type="ARBA" id="ARBA00022553"/>
    </source>
</evidence>
<feature type="transmembrane region" description="Helical" evidence="12">
    <location>
        <begin position="12"/>
        <end position="33"/>
    </location>
</feature>
<dbReference type="InterPro" id="IPR003660">
    <property type="entry name" value="HAMP_dom"/>
</dbReference>
<organism evidence="15 16">
    <name type="scientific">Metabacillus niabensis</name>
    <dbReference type="NCBI Taxonomy" id="324854"/>
    <lineage>
        <taxon>Bacteria</taxon>
        <taxon>Bacillati</taxon>
        <taxon>Bacillota</taxon>
        <taxon>Bacilli</taxon>
        <taxon>Bacillales</taxon>
        <taxon>Bacillaceae</taxon>
        <taxon>Metabacillus</taxon>
    </lineage>
</organism>
<dbReference type="PROSITE" id="PS50109">
    <property type="entry name" value="HIS_KIN"/>
    <property type="match status" value="1"/>
</dbReference>
<proteinExistence type="predicted"/>
<dbReference type="InterPro" id="IPR005467">
    <property type="entry name" value="His_kinase_dom"/>
</dbReference>
<dbReference type="Gene3D" id="3.30.565.10">
    <property type="entry name" value="Histidine kinase-like ATPase, C-terminal domain"/>
    <property type="match status" value="1"/>
</dbReference>
<comment type="subcellular location">
    <subcellularLocation>
        <location evidence="2">Cell membrane</location>
        <topology evidence="2">Multi-pass membrane protein</topology>
    </subcellularLocation>
</comment>
<dbReference type="Pfam" id="PF00672">
    <property type="entry name" value="HAMP"/>
    <property type="match status" value="1"/>
</dbReference>
<reference evidence="15 16" key="1">
    <citation type="submission" date="2023-07" db="EMBL/GenBank/DDBJ databases">
        <title>Genomic Encyclopedia of Type Strains, Phase IV (KMG-IV): sequencing the most valuable type-strain genomes for metagenomic binning, comparative biology and taxonomic classification.</title>
        <authorList>
            <person name="Goeker M."/>
        </authorList>
    </citation>
    <scope>NUCLEOTIDE SEQUENCE [LARGE SCALE GENOMIC DNA]</scope>
    <source>
        <strain evidence="15 16">DSM 17723</strain>
    </source>
</reference>
<dbReference type="InterPro" id="IPR036890">
    <property type="entry name" value="HATPase_C_sf"/>
</dbReference>
<dbReference type="PRINTS" id="PR00344">
    <property type="entry name" value="BCTRLSENSOR"/>
</dbReference>
<dbReference type="Gene3D" id="6.10.340.10">
    <property type="match status" value="1"/>
</dbReference>